<reference evidence="3" key="1">
    <citation type="submission" date="2020-07" db="EMBL/GenBank/DDBJ databases">
        <authorList>
            <person name="Partida-Martinez L."/>
            <person name="Huntemann M."/>
            <person name="Clum A."/>
            <person name="Wang J."/>
            <person name="Palaniappan K."/>
            <person name="Ritter S."/>
            <person name="Chen I.-M."/>
            <person name="Stamatis D."/>
            <person name="Reddy T."/>
            <person name="O'Malley R."/>
            <person name="Daum C."/>
            <person name="Shapiro N."/>
            <person name="Ivanova N."/>
            <person name="Kyrpides N."/>
            <person name="Woyke T."/>
        </authorList>
    </citation>
    <scope>NUCLEOTIDE SEQUENCE [LARGE SCALE GENOMIC DNA]</scope>
    <source>
        <strain evidence="3">AT2.8</strain>
    </source>
</reference>
<accession>A0A852T6S3</accession>
<feature type="transmembrane region" description="Helical" evidence="1">
    <location>
        <begin position="12"/>
        <end position="39"/>
    </location>
</feature>
<name>A0A852T6S3_9BACI</name>
<feature type="transmembrane region" description="Helical" evidence="1">
    <location>
        <begin position="59"/>
        <end position="82"/>
    </location>
</feature>
<gene>
    <name evidence="2" type="ORF">F4694_001087</name>
</gene>
<dbReference type="EMBL" id="JACCBX010000002">
    <property type="protein sequence ID" value="NYE04343.1"/>
    <property type="molecule type" value="Genomic_DNA"/>
</dbReference>
<sequence length="163" mass="19024">MKNLSITQKKWWLTAHILFSAIWFGVTVTFLILSISVLTTNDSQVIKAYYTSMLQMEQTAGRASLIGTVITGLILSIFTKWGLFKFYWIITKEILTFICLVLGFFFIYYWTLNGIHLSEESIGDHFMANHYQLMIWIIIQVILLAIIFIVSVFKPWGKRIKRQ</sequence>
<keyword evidence="1" id="KW-1133">Transmembrane helix</keyword>
<proteinExistence type="predicted"/>
<dbReference type="AlphaFoldDB" id="A0A852T6S3"/>
<comment type="caution">
    <text evidence="2">The sequence shown here is derived from an EMBL/GenBank/DDBJ whole genome shotgun (WGS) entry which is preliminary data.</text>
</comment>
<feature type="transmembrane region" description="Helical" evidence="1">
    <location>
        <begin position="94"/>
        <end position="111"/>
    </location>
</feature>
<evidence type="ECO:0000313" key="2">
    <source>
        <dbReference type="EMBL" id="NYE04343.1"/>
    </source>
</evidence>
<evidence type="ECO:0000313" key="3">
    <source>
        <dbReference type="Proteomes" id="UP000548423"/>
    </source>
</evidence>
<organism evidence="2 3">
    <name type="scientific">Neobacillus niacini</name>
    <dbReference type="NCBI Taxonomy" id="86668"/>
    <lineage>
        <taxon>Bacteria</taxon>
        <taxon>Bacillati</taxon>
        <taxon>Bacillota</taxon>
        <taxon>Bacilli</taxon>
        <taxon>Bacillales</taxon>
        <taxon>Bacillaceae</taxon>
        <taxon>Neobacillus</taxon>
    </lineage>
</organism>
<evidence type="ECO:0000256" key="1">
    <source>
        <dbReference type="SAM" id="Phobius"/>
    </source>
</evidence>
<feature type="transmembrane region" description="Helical" evidence="1">
    <location>
        <begin position="131"/>
        <end position="153"/>
    </location>
</feature>
<dbReference type="Proteomes" id="UP000548423">
    <property type="component" value="Unassembled WGS sequence"/>
</dbReference>
<keyword evidence="1" id="KW-0812">Transmembrane</keyword>
<keyword evidence="1" id="KW-0472">Membrane</keyword>
<protein>
    <submittedName>
        <fullName evidence="2">Membrane protein</fullName>
    </submittedName>
</protein>
<reference evidence="3" key="2">
    <citation type="submission" date="2020-08" db="EMBL/GenBank/DDBJ databases">
        <title>The Agave Microbiome: Exploring the role of microbial communities in plant adaptations to desert environments.</title>
        <authorList>
            <person name="Partida-Martinez L.P."/>
        </authorList>
    </citation>
    <scope>NUCLEOTIDE SEQUENCE [LARGE SCALE GENOMIC DNA]</scope>
    <source>
        <strain evidence="3">AT2.8</strain>
    </source>
</reference>